<name>A6DG03_9BACT</name>
<evidence type="ECO:0000313" key="3">
    <source>
        <dbReference type="EMBL" id="EDM29733.1"/>
    </source>
</evidence>
<organism evidence="3 4">
    <name type="scientific">Lentisphaera araneosa HTCC2155</name>
    <dbReference type="NCBI Taxonomy" id="313628"/>
    <lineage>
        <taxon>Bacteria</taxon>
        <taxon>Pseudomonadati</taxon>
        <taxon>Lentisphaerota</taxon>
        <taxon>Lentisphaeria</taxon>
        <taxon>Lentisphaerales</taxon>
        <taxon>Lentisphaeraceae</taxon>
        <taxon>Lentisphaera</taxon>
    </lineage>
</organism>
<dbReference type="STRING" id="313628.LNTAR_18323"/>
<dbReference type="EMBL" id="ABCK01000001">
    <property type="protein sequence ID" value="EDM29733.1"/>
    <property type="molecule type" value="Genomic_DNA"/>
</dbReference>
<dbReference type="Proteomes" id="UP000004947">
    <property type="component" value="Unassembled WGS sequence"/>
</dbReference>
<dbReference type="OrthoDB" id="9804104at2"/>
<sequence>MGKLDNKLAVVTGGGSGIGRAITEKFAAEGALVALLDFNEEQGTETVDAIKAEGGKAQFYKCDVSDSAGIASTFDSIKSEHGNVDVLVNNAGIAAVGNLETCTEEELDRIYNVNVKGVFNCLKSGIPQMLENGGGSIINLASIASSIGIPDRFAYSMSKGAAYTMTLSVATDYVDQGIRCNSISPARVHTPFVDGFIAKNYPGQEEEVFKKLSATQPIGRMGQPEEIANMALFLASDDAAFITATDFPVDGGFIKIKK</sequence>
<comment type="similarity">
    <text evidence="1">Belongs to the short-chain dehydrogenases/reductases (SDR) family.</text>
</comment>
<reference evidence="3 4" key="1">
    <citation type="journal article" date="2010" name="J. Bacteriol.">
        <title>Genome sequence of Lentisphaera araneosa HTCC2155T, the type species of the order Lentisphaerales in the phylum Lentisphaerae.</title>
        <authorList>
            <person name="Thrash J.C."/>
            <person name="Cho J.C."/>
            <person name="Vergin K.L."/>
            <person name="Morris R.M."/>
            <person name="Giovannoni S.J."/>
        </authorList>
    </citation>
    <scope>NUCLEOTIDE SEQUENCE [LARGE SCALE GENOMIC DNA]</scope>
    <source>
        <strain evidence="3 4">HTCC2155</strain>
    </source>
</reference>
<comment type="caution">
    <text evidence="3">The sequence shown here is derived from an EMBL/GenBank/DDBJ whole genome shotgun (WGS) entry which is preliminary data.</text>
</comment>
<dbReference type="PANTHER" id="PTHR43477:SF1">
    <property type="entry name" value="DIHYDROANTICAPSIN 7-DEHYDROGENASE"/>
    <property type="match status" value="1"/>
</dbReference>
<dbReference type="PANTHER" id="PTHR43477">
    <property type="entry name" value="DIHYDROANTICAPSIN 7-DEHYDROGENASE"/>
    <property type="match status" value="1"/>
</dbReference>
<dbReference type="NCBIfam" id="NF005559">
    <property type="entry name" value="PRK07231.1"/>
    <property type="match status" value="1"/>
</dbReference>
<evidence type="ECO:0000256" key="2">
    <source>
        <dbReference type="ARBA" id="ARBA00023002"/>
    </source>
</evidence>
<keyword evidence="2" id="KW-0560">Oxidoreductase</keyword>
<dbReference type="InterPro" id="IPR020904">
    <property type="entry name" value="Sc_DH/Rdtase_CS"/>
</dbReference>
<keyword evidence="4" id="KW-1185">Reference proteome</keyword>
<dbReference type="Pfam" id="PF13561">
    <property type="entry name" value="adh_short_C2"/>
    <property type="match status" value="1"/>
</dbReference>
<evidence type="ECO:0000313" key="4">
    <source>
        <dbReference type="Proteomes" id="UP000004947"/>
    </source>
</evidence>
<dbReference type="AlphaFoldDB" id="A6DG03"/>
<dbReference type="PRINTS" id="PR00081">
    <property type="entry name" value="GDHRDH"/>
</dbReference>
<proteinExistence type="inferred from homology"/>
<dbReference type="PROSITE" id="PS00061">
    <property type="entry name" value="ADH_SHORT"/>
    <property type="match status" value="1"/>
</dbReference>
<gene>
    <name evidence="3" type="ORF">LNTAR_18323</name>
</gene>
<dbReference type="GO" id="GO:0016491">
    <property type="term" value="F:oxidoreductase activity"/>
    <property type="evidence" value="ECO:0007669"/>
    <property type="project" value="UniProtKB-KW"/>
</dbReference>
<dbReference type="Gene3D" id="3.40.50.720">
    <property type="entry name" value="NAD(P)-binding Rossmann-like Domain"/>
    <property type="match status" value="1"/>
</dbReference>
<dbReference type="InterPro" id="IPR036291">
    <property type="entry name" value="NAD(P)-bd_dom_sf"/>
</dbReference>
<evidence type="ECO:0000256" key="1">
    <source>
        <dbReference type="ARBA" id="ARBA00006484"/>
    </source>
</evidence>
<dbReference type="FunFam" id="3.40.50.720:FF:000084">
    <property type="entry name" value="Short-chain dehydrogenase reductase"/>
    <property type="match status" value="1"/>
</dbReference>
<dbReference type="InterPro" id="IPR051122">
    <property type="entry name" value="SDR_DHRS6-like"/>
</dbReference>
<dbReference type="eggNOG" id="COG1028">
    <property type="taxonomic scope" value="Bacteria"/>
</dbReference>
<dbReference type="InterPro" id="IPR002347">
    <property type="entry name" value="SDR_fam"/>
</dbReference>
<dbReference type="CDD" id="cd05233">
    <property type="entry name" value="SDR_c"/>
    <property type="match status" value="1"/>
</dbReference>
<dbReference type="RefSeq" id="WP_007276850.1">
    <property type="nucleotide sequence ID" value="NZ_ABCK01000001.1"/>
</dbReference>
<accession>A6DG03</accession>
<dbReference type="SUPFAM" id="SSF51735">
    <property type="entry name" value="NAD(P)-binding Rossmann-fold domains"/>
    <property type="match status" value="1"/>
</dbReference>
<dbReference type="PRINTS" id="PR00080">
    <property type="entry name" value="SDRFAMILY"/>
</dbReference>
<protein>
    <submittedName>
        <fullName evidence="3">Short chain dehydrogenase</fullName>
    </submittedName>
</protein>